<sequence>MVKRSSCDTVHGCRNSASDPAPRCPGVEQTRRLRRPHQYYRRVPLWFYHFIAAQIDNMLSLLGKSATQKAIEAHLAQRDAALGYPLPDEASSSNGLVAQDSKSPYRNLNVGLAEHDLDILSSDIAGITSGIKAGRWTSTQVLCAFVRATRRAQLRTNCLTEVFIDKALQRASELDVHFAQTGELVGPLHGVPISLKDMFHYAGSKTTLGFSEWIAKPPEPVTSTVASICEHLGALLYVKTNIPQTFMTFESTNPVFGSTINPYSPDHTSGGSSGGESAIIACDGSAAGLGTDIAGSLRIPSHHAGIYTIKPSPGRWSYVGLCDYGKGFESIEAVAGPMCRNAADVETLFVEVARQHVPKWLRGKRDKNDPAVLKDAADNDLAMAKFHMSGLSTVVLNEAWLNPLGVSEARGTPLRIGYVVGDGIHRTTPPCYRAILECVAAIKTKYSDKRIELVEIDPKQLQTLEVLRIFLRLFTADGFRNLEAYLGPDKLIPQMKMPVILSRIPRWLRGIIVFFVRYIIRDPIYAELAGSGGRLTAAEHADVLERRERFVDKWNHTMWEDLALDAFIAPTQPCPAVPHGGASHTSTMAGATVLYNIVKAPVAVVPVTRVDASRDSHRRKHFENVSSDQRAAFDRWDSDRRMNETSKVCNFLLYSVAYNAEKMHGLPVGVQVVTRPYHDEKAIGIMRLIDDALPPPEKRGGVWRNRLDPQGSRIEDGAGKEAVGFGPGTLTKAVFS</sequence>
<gene>
    <name evidence="7" type="ORF">PHSY_004271</name>
</gene>
<keyword evidence="8" id="KW-1185">Reference proteome</keyword>
<feature type="domain" description="Amidase" evidence="6">
    <location>
        <begin position="141"/>
        <end position="355"/>
    </location>
</feature>
<dbReference type="EMBL" id="DF238805">
    <property type="protein sequence ID" value="GAC96688.1"/>
    <property type="molecule type" value="Genomic_DNA"/>
</dbReference>
<reference evidence="8" key="1">
    <citation type="journal article" date="2013" name="Genome Announc.">
        <title>Draft genome sequence of the basidiomycetous yeast-like fungus Pseudozyma hubeiensis SY62, which produces an abundant amount of the biosurfactant mannosylerythritol lipids.</title>
        <authorList>
            <person name="Konishi M."/>
            <person name="Hatada Y."/>
            <person name="Horiuchi J."/>
        </authorList>
    </citation>
    <scope>NUCLEOTIDE SEQUENCE [LARGE SCALE GENOMIC DNA]</scope>
    <source>
        <strain evidence="8">SY62</strain>
    </source>
</reference>
<evidence type="ECO:0000256" key="5">
    <source>
        <dbReference type="SAM" id="MobiDB-lite"/>
    </source>
</evidence>
<evidence type="ECO:0000256" key="3">
    <source>
        <dbReference type="ARBA" id="ARBA00012922"/>
    </source>
</evidence>
<evidence type="ECO:0000259" key="6">
    <source>
        <dbReference type="Pfam" id="PF01425"/>
    </source>
</evidence>
<organism evidence="7 8">
    <name type="scientific">Pseudozyma hubeiensis (strain SY62)</name>
    <name type="common">Yeast</name>
    <dbReference type="NCBI Taxonomy" id="1305764"/>
    <lineage>
        <taxon>Eukaryota</taxon>
        <taxon>Fungi</taxon>
        <taxon>Dikarya</taxon>
        <taxon>Basidiomycota</taxon>
        <taxon>Ustilaginomycotina</taxon>
        <taxon>Ustilaginomycetes</taxon>
        <taxon>Ustilaginales</taxon>
        <taxon>Ustilaginaceae</taxon>
        <taxon>Pseudozyma</taxon>
    </lineage>
</organism>
<dbReference type="Pfam" id="PF01425">
    <property type="entry name" value="Amidase"/>
    <property type="match status" value="2"/>
</dbReference>
<name>R9P5I4_PSEHS</name>
<dbReference type="PANTHER" id="PTHR46072:SF11">
    <property type="entry name" value="AMIDASE-RELATED"/>
    <property type="match status" value="1"/>
</dbReference>
<dbReference type="PANTHER" id="PTHR46072">
    <property type="entry name" value="AMIDASE-RELATED-RELATED"/>
    <property type="match status" value="1"/>
</dbReference>
<evidence type="ECO:0000256" key="1">
    <source>
        <dbReference type="ARBA" id="ARBA00001311"/>
    </source>
</evidence>
<evidence type="ECO:0000256" key="2">
    <source>
        <dbReference type="ARBA" id="ARBA00009199"/>
    </source>
</evidence>
<dbReference type="STRING" id="1305764.R9P5I4"/>
<proteinExistence type="inferred from homology"/>
<comment type="catalytic activity">
    <reaction evidence="1">
        <text>a monocarboxylic acid amide + H2O = a monocarboxylate + NH4(+)</text>
        <dbReference type="Rhea" id="RHEA:12020"/>
        <dbReference type="ChEBI" id="CHEBI:15377"/>
        <dbReference type="ChEBI" id="CHEBI:28938"/>
        <dbReference type="ChEBI" id="CHEBI:35757"/>
        <dbReference type="ChEBI" id="CHEBI:83628"/>
        <dbReference type="EC" id="3.5.1.4"/>
    </reaction>
</comment>
<evidence type="ECO:0000313" key="8">
    <source>
        <dbReference type="Proteomes" id="UP000014071"/>
    </source>
</evidence>
<evidence type="ECO:0000256" key="4">
    <source>
        <dbReference type="ARBA" id="ARBA00022801"/>
    </source>
</evidence>
<dbReference type="eggNOG" id="KOG1212">
    <property type="taxonomic scope" value="Eukaryota"/>
</dbReference>
<dbReference type="Proteomes" id="UP000014071">
    <property type="component" value="Unassembled WGS sequence"/>
</dbReference>
<protein>
    <recommendedName>
        <fullName evidence="3">amidase</fullName>
        <ecNumber evidence="3">3.5.1.4</ecNumber>
    </recommendedName>
</protein>
<feature type="region of interest" description="Disordered" evidence="5">
    <location>
        <begin position="1"/>
        <end position="27"/>
    </location>
</feature>
<dbReference type="GeneID" id="24109554"/>
<dbReference type="Gene3D" id="3.90.1300.10">
    <property type="entry name" value="Amidase signature (AS) domain"/>
    <property type="match status" value="1"/>
</dbReference>
<accession>R9P5I4</accession>
<dbReference type="InterPro" id="IPR020556">
    <property type="entry name" value="Amidase_CS"/>
</dbReference>
<dbReference type="HOGENOM" id="CLU_009600_9_3_1"/>
<dbReference type="InterPro" id="IPR023631">
    <property type="entry name" value="Amidase_dom"/>
</dbReference>
<dbReference type="InterPro" id="IPR036928">
    <property type="entry name" value="AS_sf"/>
</dbReference>
<feature type="domain" description="Amidase" evidence="6">
    <location>
        <begin position="412"/>
        <end position="681"/>
    </location>
</feature>
<dbReference type="SUPFAM" id="SSF75304">
    <property type="entry name" value="Amidase signature (AS) enzymes"/>
    <property type="match status" value="1"/>
</dbReference>
<keyword evidence="4 7" id="KW-0378">Hydrolase</keyword>
<evidence type="ECO:0000313" key="7">
    <source>
        <dbReference type="EMBL" id="GAC96688.1"/>
    </source>
</evidence>
<dbReference type="EC" id="3.5.1.4" evidence="3"/>
<dbReference type="AlphaFoldDB" id="R9P5I4"/>
<dbReference type="GO" id="GO:0004040">
    <property type="term" value="F:amidase activity"/>
    <property type="evidence" value="ECO:0007669"/>
    <property type="project" value="UniProtKB-EC"/>
</dbReference>
<dbReference type="OrthoDB" id="6428749at2759"/>
<dbReference type="PROSITE" id="PS00571">
    <property type="entry name" value="AMIDASES"/>
    <property type="match status" value="1"/>
</dbReference>
<comment type="similarity">
    <text evidence="2">Belongs to the amidase family.</text>
</comment>
<dbReference type="RefSeq" id="XP_012190275.1">
    <property type="nucleotide sequence ID" value="XM_012334885.1"/>
</dbReference>